<evidence type="ECO:0000259" key="11">
    <source>
        <dbReference type="Pfam" id="PF02366"/>
    </source>
</evidence>
<feature type="transmembrane region" description="Helical" evidence="10">
    <location>
        <begin position="509"/>
        <end position="528"/>
    </location>
</feature>
<protein>
    <recommendedName>
        <fullName evidence="9 10">Polyprenol-phosphate-mannose--protein mannosyltransferase</fullName>
        <ecNumber evidence="10">2.4.1.-</ecNumber>
    </recommendedName>
</protein>
<comment type="function">
    <text evidence="10">Protein O-mannosyltransferase that catalyzes the transfer of a single mannose residue from a polyprenol phospho-mannosyl lipidic donor to the hydroxyl group of selected serine and threonine residues in acceptor proteins.</text>
</comment>
<dbReference type="RefSeq" id="WP_165110616.1">
    <property type="nucleotide sequence ID" value="NZ_JAALAA010000006.1"/>
</dbReference>
<proteinExistence type="inferred from homology"/>
<comment type="caution">
    <text evidence="13">The sequence shown here is derived from an EMBL/GenBank/DDBJ whole genome shotgun (WGS) entry which is preliminary data.</text>
</comment>
<reference evidence="13 14" key="1">
    <citation type="submission" date="2020-02" db="EMBL/GenBank/DDBJ databases">
        <title>Whole-genome analyses of novel actinobacteria.</title>
        <authorList>
            <person name="Sahin N."/>
        </authorList>
    </citation>
    <scope>NUCLEOTIDE SEQUENCE [LARGE SCALE GENOMIC DNA]</scope>
    <source>
        <strain evidence="13 14">KC13</strain>
    </source>
</reference>
<dbReference type="PANTHER" id="PTHR10050:SF46">
    <property type="entry name" value="PROTEIN O-MANNOSYL-TRANSFERASE 2"/>
    <property type="match status" value="1"/>
</dbReference>
<keyword evidence="8 10" id="KW-0472">Membrane</keyword>
<evidence type="ECO:0000256" key="8">
    <source>
        <dbReference type="ARBA" id="ARBA00023136"/>
    </source>
</evidence>
<evidence type="ECO:0000256" key="6">
    <source>
        <dbReference type="ARBA" id="ARBA00022692"/>
    </source>
</evidence>
<evidence type="ECO:0000256" key="1">
    <source>
        <dbReference type="ARBA" id="ARBA00004127"/>
    </source>
</evidence>
<dbReference type="InterPro" id="IPR027005">
    <property type="entry name" value="PMT-like"/>
</dbReference>
<dbReference type="GO" id="GO:0012505">
    <property type="term" value="C:endomembrane system"/>
    <property type="evidence" value="ECO:0007669"/>
    <property type="project" value="UniProtKB-SubCell"/>
</dbReference>
<feature type="transmembrane region" description="Helical" evidence="10">
    <location>
        <begin position="41"/>
        <end position="59"/>
    </location>
</feature>
<feature type="transmembrane region" description="Helical" evidence="10">
    <location>
        <begin position="297"/>
        <end position="316"/>
    </location>
</feature>
<feature type="transmembrane region" description="Helical" evidence="10">
    <location>
        <begin position="188"/>
        <end position="206"/>
    </location>
</feature>
<keyword evidence="6 10" id="KW-0812">Transmembrane</keyword>
<dbReference type="Pfam" id="PF16192">
    <property type="entry name" value="PMT_4TMC"/>
    <property type="match status" value="1"/>
</dbReference>
<dbReference type="Pfam" id="PF02366">
    <property type="entry name" value="PMT"/>
    <property type="match status" value="1"/>
</dbReference>
<feature type="transmembrane region" description="Helical" evidence="10">
    <location>
        <begin position="136"/>
        <end position="157"/>
    </location>
</feature>
<dbReference type="PANTHER" id="PTHR10050">
    <property type="entry name" value="DOLICHYL-PHOSPHATE-MANNOSE--PROTEIN MANNOSYLTRANSFERASE"/>
    <property type="match status" value="1"/>
</dbReference>
<feature type="transmembrane region" description="Helical" evidence="10">
    <location>
        <begin position="486"/>
        <end position="503"/>
    </location>
</feature>
<evidence type="ECO:0000256" key="2">
    <source>
        <dbReference type="ARBA" id="ARBA00004922"/>
    </source>
</evidence>
<keyword evidence="14" id="KW-1185">Reference proteome</keyword>
<comment type="pathway">
    <text evidence="2 10">Protein modification; protein glycosylation.</text>
</comment>
<organism evidence="13 14">
    <name type="scientific">Nocardioides turkmenicus</name>
    <dbReference type="NCBI Taxonomy" id="2711220"/>
    <lineage>
        <taxon>Bacteria</taxon>
        <taxon>Bacillati</taxon>
        <taxon>Actinomycetota</taxon>
        <taxon>Actinomycetes</taxon>
        <taxon>Propionibacteriales</taxon>
        <taxon>Nocardioidaceae</taxon>
        <taxon>Nocardioides</taxon>
    </lineage>
</organism>
<feature type="transmembrane region" description="Helical" evidence="10">
    <location>
        <begin position="549"/>
        <end position="570"/>
    </location>
</feature>
<evidence type="ECO:0000313" key="13">
    <source>
        <dbReference type="EMBL" id="NGN92867.1"/>
    </source>
</evidence>
<feature type="transmembrane region" description="Helical" evidence="10">
    <location>
        <begin position="235"/>
        <end position="252"/>
    </location>
</feature>
<name>A0A6M1R904_9ACTN</name>
<keyword evidence="7 10" id="KW-1133">Transmembrane helix</keyword>
<evidence type="ECO:0000256" key="4">
    <source>
        <dbReference type="ARBA" id="ARBA00022676"/>
    </source>
</evidence>
<feature type="domain" description="Protein O-mannosyl-transferase C-terminal four TM" evidence="12">
    <location>
        <begin position="375"/>
        <end position="592"/>
    </location>
</feature>
<dbReference type="GO" id="GO:0005886">
    <property type="term" value="C:plasma membrane"/>
    <property type="evidence" value="ECO:0007669"/>
    <property type="project" value="UniProtKB-SubCell"/>
</dbReference>
<dbReference type="Proteomes" id="UP000483261">
    <property type="component" value="Unassembled WGS sequence"/>
</dbReference>
<dbReference type="EC" id="2.4.1.-" evidence="10"/>
<dbReference type="EMBL" id="JAALAA010000006">
    <property type="protein sequence ID" value="NGN92867.1"/>
    <property type="molecule type" value="Genomic_DNA"/>
</dbReference>
<dbReference type="InterPro" id="IPR032421">
    <property type="entry name" value="PMT_4TMC"/>
</dbReference>
<keyword evidence="4 10" id="KW-0328">Glycosyltransferase</keyword>
<evidence type="ECO:0000256" key="5">
    <source>
        <dbReference type="ARBA" id="ARBA00022679"/>
    </source>
</evidence>
<dbReference type="InterPro" id="IPR003342">
    <property type="entry name" value="ArnT-like_N"/>
</dbReference>
<dbReference type="GO" id="GO:0004169">
    <property type="term" value="F:dolichyl-phosphate-mannose-protein mannosyltransferase activity"/>
    <property type="evidence" value="ECO:0007669"/>
    <property type="project" value="UniProtKB-UniRule"/>
</dbReference>
<evidence type="ECO:0000256" key="10">
    <source>
        <dbReference type="RuleBase" id="RU367007"/>
    </source>
</evidence>
<feature type="transmembrane region" description="Helical" evidence="10">
    <location>
        <begin position="462"/>
        <end position="479"/>
    </location>
</feature>
<comment type="similarity">
    <text evidence="3 10">Belongs to the glycosyltransferase 39 family.</text>
</comment>
<evidence type="ECO:0000256" key="9">
    <source>
        <dbReference type="ARBA" id="ARBA00093617"/>
    </source>
</evidence>
<dbReference type="AlphaFoldDB" id="A0A6M1R904"/>
<feature type="domain" description="ArnT-like N-terminal" evidence="11">
    <location>
        <begin position="49"/>
        <end position="274"/>
    </location>
</feature>
<sequence>MTTTVTRADEPMEGLATTPSGHLLPTAWERARRRISGSPRAGWMATIGITALAFLLRLWHLGTPKVFAFDETYYAKDAWALLEFGYARNFIEGADENILAGQLEGQFADGPSMIVHPDVGKWLIAIGIKLFGMDPFGWRIASVVVGSLLVLLTIRFVRRISGSMLLGLVGGILVTFDGLAFVLSRLALLDLFVAFFLLLAVHLMVMDRDWCRRRFSALAPTQLAEPGAWGPVRRMLFRPWLLCSGIAWGLAIGCKWEALYPLAAFGLLYVAWSAGMRRSFGVRLSWLRACVADGPTAFVHLVGVALAVYVMTWIPWMTHADVYEEALSATQYTRYSGEGHCENKSYVPENLNDKRWPTATEPDASGLGEATQSLRSLWYYHRDVYTFHTHFLECAEHTYGSHPIGWLVLNRPVGVAADTGILSGSKSRGEMCEASPTTDPDGDGPQEAGTCLRQVLLLGTPVLWWGAFVALIVSAFMWVAARDWRFGVAVVGVLSTWLPWLQYAGRPIFSFYMIIALPFLVLGLCLCLGKLLDRPPPLAGGSPATRRRVGGAVAGGIFVVLVICNFAWFWPIYTDELLTRQEWLTRIWFKRWI</sequence>
<keyword evidence="5 10" id="KW-0808">Transferase</keyword>
<evidence type="ECO:0000256" key="7">
    <source>
        <dbReference type="ARBA" id="ARBA00022989"/>
    </source>
</evidence>
<evidence type="ECO:0000259" key="12">
    <source>
        <dbReference type="Pfam" id="PF16192"/>
    </source>
</evidence>
<feature type="transmembrane region" description="Helical" evidence="10">
    <location>
        <begin position="164"/>
        <end position="182"/>
    </location>
</feature>
<gene>
    <name evidence="13" type="ORF">G5C66_08985</name>
</gene>
<dbReference type="UniPathway" id="UPA00378"/>
<accession>A0A6M1R904</accession>
<evidence type="ECO:0000313" key="14">
    <source>
        <dbReference type="Proteomes" id="UP000483261"/>
    </source>
</evidence>
<comment type="subcellular location">
    <subcellularLocation>
        <location evidence="10">Cell membrane</location>
    </subcellularLocation>
    <subcellularLocation>
        <location evidence="1">Endomembrane system</location>
        <topology evidence="1">Multi-pass membrane protein</topology>
    </subcellularLocation>
</comment>
<keyword evidence="10" id="KW-1003">Cell membrane</keyword>
<feature type="transmembrane region" description="Helical" evidence="10">
    <location>
        <begin position="258"/>
        <end position="276"/>
    </location>
</feature>
<evidence type="ECO:0000256" key="3">
    <source>
        <dbReference type="ARBA" id="ARBA00007222"/>
    </source>
</evidence>